<dbReference type="InterPro" id="IPR016087">
    <property type="entry name" value="Chalcone_isomerase"/>
</dbReference>
<dbReference type="InterPro" id="IPR044164">
    <property type="entry name" value="CFI"/>
</dbReference>
<dbReference type="InterPro" id="IPR036298">
    <property type="entry name" value="Chalcone_isomerase_sf"/>
</dbReference>
<dbReference type="InterPro" id="IPR016088">
    <property type="entry name" value="Chalcone_isomerase_3-sand"/>
</dbReference>
<evidence type="ECO:0000259" key="9">
    <source>
        <dbReference type="Pfam" id="PF02431"/>
    </source>
</evidence>
<dbReference type="AlphaFoldDB" id="A0A7I8IVE7"/>
<dbReference type="Gene3D" id="1.10.890.20">
    <property type="match status" value="1"/>
</dbReference>
<evidence type="ECO:0000256" key="3">
    <source>
        <dbReference type="ARBA" id="ARBA00023235"/>
    </source>
</evidence>
<evidence type="ECO:0000256" key="8">
    <source>
        <dbReference type="SAM" id="MobiDB-lite"/>
    </source>
</evidence>
<dbReference type="GO" id="GO:0045430">
    <property type="term" value="F:chalcone isomerase activity"/>
    <property type="evidence" value="ECO:0007669"/>
    <property type="project" value="UniProtKB-EC"/>
</dbReference>
<dbReference type="Gene3D" id="3.50.70.10">
    <property type="match status" value="1"/>
</dbReference>
<gene>
    <name evidence="10" type="ORF">SI7747_06008183</name>
</gene>
<evidence type="ECO:0000256" key="2">
    <source>
        <dbReference type="ARBA" id="ARBA00007166"/>
    </source>
</evidence>
<feature type="domain" description="Chalcone isomerase" evidence="9">
    <location>
        <begin position="14"/>
        <end position="217"/>
    </location>
</feature>
<dbReference type="Proteomes" id="UP001189122">
    <property type="component" value="Unassembled WGS sequence"/>
</dbReference>
<sequence length="269" mass="28417">MVTVELPAVSELDIDGFVFPPVVAKPPGSSKSLFLGGAGVRSLEIQGRVIKFTSIGVYVEAEAVPSLAVKWNEKTAEELADSVDFFQDIVTGAFEKFIRVTMILPLTGQQYSEKVAENCVAYWKAVGIYTDAEAEAVEKLKDTFKDETFPPGSSILFTQSPSGSLTIAFSKDSTLPEYGKAVIENQAMSQAVLESVIGQHGVSPAAKKSLASRISELLKSVNGGENGHVEAAPPSLNGHVGPAAPLPENGHVKAAPPSEDGTTPEKTSQ</sequence>
<evidence type="ECO:0000256" key="7">
    <source>
        <dbReference type="RuleBase" id="RU361158"/>
    </source>
</evidence>
<dbReference type="InterPro" id="IPR016089">
    <property type="entry name" value="Chalcone_isomerase_bundle_sf"/>
</dbReference>
<dbReference type="PANTHER" id="PTHR28039:SF8">
    <property type="entry name" value="CHALCONE--FLAVANONE ISOMERASE 1-RELATED"/>
    <property type="match status" value="1"/>
</dbReference>
<comment type="similarity">
    <text evidence="2 7">Belongs to the chalcone isomerase family.</text>
</comment>
<evidence type="ECO:0000256" key="4">
    <source>
        <dbReference type="ARBA" id="ARBA00023241"/>
    </source>
</evidence>
<reference evidence="10 11" key="1">
    <citation type="submission" date="2019-12" db="EMBL/GenBank/DDBJ databases">
        <authorList>
            <person name="Scholz U."/>
            <person name="Mascher M."/>
            <person name="Fiebig A."/>
        </authorList>
    </citation>
    <scope>NUCLEOTIDE SEQUENCE</scope>
</reference>
<keyword evidence="3" id="KW-0413">Isomerase</keyword>
<comment type="pathway">
    <text evidence="1">Secondary metabolite biosynthesis; flavonoid biosynthesis.</text>
</comment>
<protein>
    <recommendedName>
        <fullName evidence="7">Chalcone-flavonone isomerase family protein</fullName>
    </recommendedName>
</protein>
<dbReference type="UniPathway" id="UPA00154"/>
<feature type="compositionally biased region" description="Polar residues" evidence="8">
    <location>
        <begin position="260"/>
        <end position="269"/>
    </location>
</feature>
<dbReference type="PANTHER" id="PTHR28039">
    <property type="entry name" value="CHALCONE--FLAVONONE ISOMERASE 1-RELATED"/>
    <property type="match status" value="1"/>
</dbReference>
<dbReference type="SUPFAM" id="SSF54626">
    <property type="entry name" value="Chalcone isomerase"/>
    <property type="match status" value="1"/>
</dbReference>
<comment type="catalytic activity">
    <reaction evidence="6">
        <text>a chalcone = a flavanone.</text>
        <dbReference type="EC" id="5.5.1.6"/>
    </reaction>
</comment>
<proteinExistence type="inferred from homology"/>
<evidence type="ECO:0000313" key="11">
    <source>
        <dbReference type="Proteomes" id="UP001189122"/>
    </source>
</evidence>
<evidence type="ECO:0000256" key="6">
    <source>
        <dbReference type="ARBA" id="ARBA00034056"/>
    </source>
</evidence>
<dbReference type="GO" id="GO:0009813">
    <property type="term" value="P:flavonoid biosynthetic process"/>
    <property type="evidence" value="ECO:0007669"/>
    <property type="project" value="UniProtKB-UniPathway"/>
</dbReference>
<accession>A0A7I8IVE7</accession>
<keyword evidence="4" id="KW-0284">Flavonoid biosynthesis</keyword>
<name>A0A7I8IVE7_SPIIN</name>
<evidence type="ECO:0000313" key="10">
    <source>
        <dbReference type="EMBL" id="CAA2622120.1"/>
    </source>
</evidence>
<comment type="function">
    <text evidence="5">Catalyzes the intramolecular cyclization of bicyclic chalcones into tricyclic (S)-flavanones. Responsible for the isomerization of 4,2',4',6'-tetrahydroxychalcone (also termed chalcone) into naringenin.</text>
</comment>
<organism evidence="10">
    <name type="scientific">Spirodela intermedia</name>
    <name type="common">Intermediate duckweed</name>
    <dbReference type="NCBI Taxonomy" id="51605"/>
    <lineage>
        <taxon>Eukaryota</taxon>
        <taxon>Viridiplantae</taxon>
        <taxon>Streptophyta</taxon>
        <taxon>Embryophyta</taxon>
        <taxon>Tracheophyta</taxon>
        <taxon>Spermatophyta</taxon>
        <taxon>Magnoliopsida</taxon>
        <taxon>Liliopsida</taxon>
        <taxon>Araceae</taxon>
        <taxon>Lemnoideae</taxon>
        <taxon>Spirodela</taxon>
    </lineage>
</organism>
<evidence type="ECO:0000256" key="5">
    <source>
        <dbReference type="ARBA" id="ARBA00025429"/>
    </source>
</evidence>
<keyword evidence="11" id="KW-1185">Reference proteome</keyword>
<dbReference type="EMBL" id="CACRZD030000006">
    <property type="protein sequence ID" value="CAA6661788.1"/>
    <property type="molecule type" value="Genomic_DNA"/>
</dbReference>
<evidence type="ECO:0000256" key="1">
    <source>
        <dbReference type="ARBA" id="ARBA00004966"/>
    </source>
</evidence>
<dbReference type="Pfam" id="PF02431">
    <property type="entry name" value="Chalcone"/>
    <property type="match status" value="1"/>
</dbReference>
<dbReference type="EMBL" id="LR743593">
    <property type="protein sequence ID" value="CAA2622120.1"/>
    <property type="molecule type" value="Genomic_DNA"/>
</dbReference>
<feature type="region of interest" description="Disordered" evidence="8">
    <location>
        <begin position="225"/>
        <end position="269"/>
    </location>
</feature>